<comment type="subcellular location">
    <subcellularLocation>
        <location evidence="1">Cell membrane</location>
        <topology evidence="1">Multi-pass membrane protein</topology>
    </subcellularLocation>
</comment>
<dbReference type="GO" id="GO:0005886">
    <property type="term" value="C:plasma membrane"/>
    <property type="evidence" value="ECO:0007669"/>
    <property type="project" value="UniProtKB-SubCell"/>
</dbReference>
<evidence type="ECO:0000256" key="1">
    <source>
        <dbReference type="ARBA" id="ARBA00004651"/>
    </source>
</evidence>
<dbReference type="Gene3D" id="3.40.50.1000">
    <property type="entry name" value="HAD superfamily/HAD-like"/>
    <property type="match status" value="1"/>
</dbReference>
<feature type="region of interest" description="Disordered" evidence="6">
    <location>
        <begin position="319"/>
        <end position="389"/>
    </location>
</feature>
<dbReference type="SUPFAM" id="SSF81665">
    <property type="entry name" value="Calcium ATPase, transmembrane domain M"/>
    <property type="match status" value="1"/>
</dbReference>
<feature type="transmembrane region" description="Helical" evidence="7">
    <location>
        <begin position="831"/>
        <end position="852"/>
    </location>
</feature>
<evidence type="ECO:0000256" key="6">
    <source>
        <dbReference type="SAM" id="MobiDB-lite"/>
    </source>
</evidence>
<evidence type="ECO:0000313" key="10">
    <source>
        <dbReference type="Proteomes" id="UP000054408"/>
    </source>
</evidence>
<evidence type="ECO:0000256" key="2">
    <source>
        <dbReference type="ARBA" id="ARBA00022475"/>
    </source>
</evidence>
<keyword evidence="5 7" id="KW-0472">Membrane</keyword>
<dbReference type="EMBL" id="GL349469">
    <property type="protein sequence ID" value="KNC51739.1"/>
    <property type="molecule type" value="Genomic_DNA"/>
</dbReference>
<proteinExistence type="predicted"/>
<dbReference type="GO" id="GO:0005391">
    <property type="term" value="F:P-type sodium:potassium-exchanging transporter activity"/>
    <property type="evidence" value="ECO:0007669"/>
    <property type="project" value="TreeGrafter"/>
</dbReference>
<feature type="transmembrane region" description="Helical" evidence="7">
    <location>
        <begin position="206"/>
        <end position="227"/>
    </location>
</feature>
<dbReference type="SUPFAM" id="SSF81653">
    <property type="entry name" value="Calcium ATPase, transduction domain A"/>
    <property type="match status" value="1"/>
</dbReference>
<dbReference type="GO" id="GO:1990573">
    <property type="term" value="P:potassium ion import across plasma membrane"/>
    <property type="evidence" value="ECO:0007669"/>
    <property type="project" value="TreeGrafter"/>
</dbReference>
<dbReference type="GO" id="GO:0006883">
    <property type="term" value="P:intracellular sodium ion homeostasis"/>
    <property type="evidence" value="ECO:0007669"/>
    <property type="project" value="TreeGrafter"/>
</dbReference>
<evidence type="ECO:0000313" key="9">
    <source>
        <dbReference type="EMBL" id="KNC51739.1"/>
    </source>
</evidence>
<protein>
    <recommendedName>
        <fullName evidence="8">P-type ATPase A domain-containing protein</fullName>
    </recommendedName>
</protein>
<organism evidence="9 10">
    <name type="scientific">Thecamonas trahens ATCC 50062</name>
    <dbReference type="NCBI Taxonomy" id="461836"/>
    <lineage>
        <taxon>Eukaryota</taxon>
        <taxon>Apusozoa</taxon>
        <taxon>Apusomonadida</taxon>
        <taxon>Apusomonadidae</taxon>
        <taxon>Thecamonas</taxon>
    </lineage>
</organism>
<dbReference type="Gene3D" id="2.70.150.10">
    <property type="entry name" value="Calcium-transporting ATPase, cytoplasmic transduction domain A"/>
    <property type="match status" value="1"/>
</dbReference>
<reference evidence="9 10" key="1">
    <citation type="submission" date="2010-05" db="EMBL/GenBank/DDBJ databases">
        <title>The Genome Sequence of Thecamonas trahens ATCC 50062.</title>
        <authorList>
            <consortium name="The Broad Institute Genome Sequencing Platform"/>
            <person name="Russ C."/>
            <person name="Cuomo C."/>
            <person name="Shea T."/>
            <person name="Young S.K."/>
            <person name="Zeng Q."/>
            <person name="Koehrsen M."/>
            <person name="Haas B."/>
            <person name="Borodovsky M."/>
            <person name="Guigo R."/>
            <person name="Alvarado L."/>
            <person name="Berlin A."/>
            <person name="Bochicchio J."/>
            <person name="Borenstein D."/>
            <person name="Chapman S."/>
            <person name="Chen Z."/>
            <person name="Freedman E."/>
            <person name="Gellesch M."/>
            <person name="Goldberg J."/>
            <person name="Griggs A."/>
            <person name="Gujja S."/>
            <person name="Heilman E."/>
            <person name="Heiman D."/>
            <person name="Hepburn T."/>
            <person name="Howarth C."/>
            <person name="Jen D."/>
            <person name="Larson L."/>
            <person name="Mehta T."/>
            <person name="Park D."/>
            <person name="Pearson M."/>
            <person name="Roberts A."/>
            <person name="Saif S."/>
            <person name="Shenoy N."/>
            <person name="Sisk P."/>
            <person name="Stolte C."/>
            <person name="Sykes S."/>
            <person name="Thomson T."/>
            <person name="Walk T."/>
            <person name="White J."/>
            <person name="Yandava C."/>
            <person name="Burger G."/>
            <person name="Gray M.W."/>
            <person name="Holland P.W.H."/>
            <person name="King N."/>
            <person name="Lang F.B.F."/>
            <person name="Roger A.J."/>
            <person name="Ruiz-Trillo I."/>
            <person name="Lander E."/>
            <person name="Nusbaum C."/>
        </authorList>
    </citation>
    <scope>NUCLEOTIDE SEQUENCE [LARGE SCALE GENOMIC DNA]</scope>
    <source>
        <strain evidence="9 10">ATCC 50062</strain>
    </source>
</reference>
<dbReference type="PANTHER" id="PTHR43294">
    <property type="entry name" value="SODIUM/POTASSIUM-TRANSPORTING ATPASE SUBUNIT ALPHA"/>
    <property type="match status" value="1"/>
</dbReference>
<dbReference type="InterPro" id="IPR023214">
    <property type="entry name" value="HAD_sf"/>
</dbReference>
<dbReference type="Proteomes" id="UP000054408">
    <property type="component" value="Unassembled WGS sequence"/>
</dbReference>
<dbReference type="GO" id="GO:0030007">
    <property type="term" value="P:intracellular potassium ion homeostasis"/>
    <property type="evidence" value="ECO:0007669"/>
    <property type="project" value="TreeGrafter"/>
</dbReference>
<dbReference type="InterPro" id="IPR050510">
    <property type="entry name" value="Cation_transp_ATPase_P-type"/>
</dbReference>
<feature type="domain" description="P-type ATPase A" evidence="8">
    <location>
        <begin position="74"/>
        <end position="170"/>
    </location>
</feature>
<feature type="compositionally biased region" description="Basic and acidic residues" evidence="6">
    <location>
        <begin position="340"/>
        <end position="349"/>
    </location>
</feature>
<dbReference type="Pfam" id="PF00122">
    <property type="entry name" value="E1-E2_ATPase"/>
    <property type="match status" value="1"/>
</dbReference>
<sequence>MSASAMVDLIPISIILALIAAIVWRYSPQPGHSSPGAIALIVLLALQLASAIFVSGILLYLRVRDRNTDRALGEMLPHLVEVVRGGVLDRIEPSELVPGDVVLLRAGDAVAVTLRVVASDGLQADASGVTGEQALLTLDLEPRPTNMLRPGTLIVAGTGKGIVLRFGGASPDDDNIDHMVDTSRSQAPEPTDADVRYSLQGRITTTWRAVAGLLVAIGIVACILRYLDTPSGERKAAVVLTGTMLLAAIAGLSFRVSFAETLASLAKGMVNTNVLVSQLSAIGLLARMTRIVVPLEHLNNSEVVFSSFAVNPHFRTALQRSPEAGRGRPLSQRVSELELEAGKMREVEHARRRRPSSSDSSYSDSSSSTSVSNGRSASATADRASSGSGLPWSLVSQIDASVVHYPPEVDALFRLLIALAPAPNTEPGPGLERSLAAVARGVDHHSSFSVPTALASLKPVALQARSQPDGLVVRAFRDLTFSSWESSGGVFAASSSHVHCVAFGEVEAVVALVAKTNPMFDTAVYSRSVAAAAAHGREAFAVAYAAVAVSNPGALPTYDDVAGASGSKVKVAKAGVPLEDLSVAAALAEGEFAMVGLVALEGSSIHPQSAASIAALGAAGVQVAVLAPSTTPRELERVARELGLEPDNVMPAAAVAATEFPPMFAPLVAGGDRRTSRQLVAGLRAGGMCVGALVRSADDVAALSQANVVIATGISGSEVAKAEAQLIVLDDSLSSVADAVTRAKLLHVYVSLVAAVWMTLLPILAVPFIVYGATGWQTLLPTPALLAALLSSSIIAAFGGWLGMTSLSRVSGVSDAALLPRLSYAIMPAKHLVTCLAGGLVLGGLSTTQFLFSVSRRSHLDHLRVSASHDAMYASAIQATQVIMSAAGLVSGVAYCMRRFFGAELTSRLLTTMAIAPALLVIAIFAFESSMVVAGSYPCRPRWYGVYCR</sequence>
<dbReference type="InterPro" id="IPR036412">
    <property type="entry name" value="HAD-like_sf"/>
</dbReference>
<evidence type="ECO:0000256" key="3">
    <source>
        <dbReference type="ARBA" id="ARBA00022692"/>
    </source>
</evidence>
<dbReference type="GeneID" id="25566650"/>
<feature type="transmembrane region" description="Helical" evidence="7">
    <location>
        <begin position="872"/>
        <end position="897"/>
    </location>
</feature>
<keyword evidence="3 7" id="KW-0812">Transmembrane</keyword>
<feature type="transmembrane region" description="Helical" evidence="7">
    <location>
        <begin position="38"/>
        <end position="61"/>
    </location>
</feature>
<dbReference type="PANTHER" id="PTHR43294:SF21">
    <property type="entry name" value="CATION TRANSPORTING ATPASE"/>
    <property type="match status" value="1"/>
</dbReference>
<feature type="compositionally biased region" description="Low complexity" evidence="6">
    <location>
        <begin position="357"/>
        <end position="389"/>
    </location>
</feature>
<dbReference type="InterPro" id="IPR023298">
    <property type="entry name" value="ATPase_P-typ_TM_dom_sf"/>
</dbReference>
<feature type="transmembrane region" description="Helical" evidence="7">
    <location>
        <begin position="909"/>
        <end position="927"/>
    </location>
</feature>
<gene>
    <name evidence="9" type="ORF">AMSG_07808</name>
</gene>
<evidence type="ECO:0000256" key="5">
    <source>
        <dbReference type="ARBA" id="ARBA00023136"/>
    </source>
</evidence>
<dbReference type="Gene3D" id="1.20.1110.10">
    <property type="entry name" value="Calcium-transporting ATPase, transmembrane domain"/>
    <property type="match status" value="1"/>
</dbReference>
<dbReference type="AlphaFoldDB" id="A0A0L0DHA3"/>
<dbReference type="RefSeq" id="XP_013755867.1">
    <property type="nucleotide sequence ID" value="XM_013900413.1"/>
</dbReference>
<evidence type="ECO:0000256" key="4">
    <source>
        <dbReference type="ARBA" id="ARBA00022989"/>
    </source>
</evidence>
<evidence type="ECO:0000259" key="8">
    <source>
        <dbReference type="Pfam" id="PF00122"/>
    </source>
</evidence>
<dbReference type="GO" id="GO:1902600">
    <property type="term" value="P:proton transmembrane transport"/>
    <property type="evidence" value="ECO:0007669"/>
    <property type="project" value="TreeGrafter"/>
</dbReference>
<dbReference type="InterPro" id="IPR059000">
    <property type="entry name" value="ATPase_P-type_domA"/>
</dbReference>
<dbReference type="SUPFAM" id="SSF56784">
    <property type="entry name" value="HAD-like"/>
    <property type="match status" value="1"/>
</dbReference>
<dbReference type="STRING" id="461836.A0A0L0DHA3"/>
<keyword evidence="10" id="KW-1185">Reference proteome</keyword>
<keyword evidence="4 7" id="KW-1133">Transmembrane helix</keyword>
<keyword evidence="2" id="KW-1003">Cell membrane</keyword>
<name>A0A0L0DHA3_THETB</name>
<accession>A0A0L0DHA3</accession>
<dbReference type="InterPro" id="IPR008250">
    <property type="entry name" value="ATPase_P-typ_transduc_dom_A_sf"/>
</dbReference>
<feature type="transmembrane region" description="Helical" evidence="7">
    <location>
        <begin position="748"/>
        <end position="772"/>
    </location>
</feature>
<feature type="transmembrane region" description="Helical" evidence="7">
    <location>
        <begin position="7"/>
        <end position="26"/>
    </location>
</feature>
<dbReference type="eggNOG" id="KOG0202">
    <property type="taxonomic scope" value="Eukaryota"/>
</dbReference>
<evidence type="ECO:0000256" key="7">
    <source>
        <dbReference type="SAM" id="Phobius"/>
    </source>
</evidence>
<feature type="transmembrane region" description="Helical" evidence="7">
    <location>
        <begin position="784"/>
        <end position="804"/>
    </location>
</feature>
<feature type="transmembrane region" description="Helical" evidence="7">
    <location>
        <begin position="239"/>
        <end position="258"/>
    </location>
</feature>
<dbReference type="GO" id="GO:0036376">
    <property type="term" value="P:sodium ion export across plasma membrane"/>
    <property type="evidence" value="ECO:0007669"/>
    <property type="project" value="TreeGrafter"/>
</dbReference>